<proteinExistence type="predicted"/>
<evidence type="ECO:0000313" key="2">
    <source>
        <dbReference type="Proteomes" id="UP001233535"/>
    </source>
</evidence>
<organism evidence="1 2">
    <name type="scientific">Lysobacter arvi</name>
    <dbReference type="NCBI Taxonomy" id="3038776"/>
    <lineage>
        <taxon>Bacteria</taxon>
        <taxon>Pseudomonadati</taxon>
        <taxon>Pseudomonadota</taxon>
        <taxon>Gammaproteobacteria</taxon>
        <taxon>Lysobacterales</taxon>
        <taxon>Lysobacteraceae</taxon>
        <taxon>Lysobacter</taxon>
    </lineage>
</organism>
<comment type="caution">
    <text evidence="1">The sequence shown here is derived from an EMBL/GenBank/DDBJ whole genome shotgun (WGS) entry which is preliminary data.</text>
</comment>
<name>A0ABU1CAB2_9GAMM</name>
<evidence type="ECO:0008006" key="3">
    <source>
        <dbReference type="Google" id="ProtNLM"/>
    </source>
</evidence>
<dbReference type="Proteomes" id="UP001233535">
    <property type="component" value="Unassembled WGS sequence"/>
</dbReference>
<accession>A0ABU1CAB2</accession>
<sequence>MKNTLGAISCLLTFAVYASEGARYRYAELRSGEAFVASRALCAGSDVSVHTFDSYITLSSNSQSVRVDDLSVDPVEVIVGDLWGNRRCFVAVKVAQGQVNESYEVYDISRGLKPRKITGLTLINPDFTEGRVQNGYREQAKWNWEALCYSELSNRPYVCEVRRFVTDDLQSMKTCPEQGGCEAEQLVVAGTKNAATAEVVVRRAVLLDRGAYGFKPRSSYLIKGDSINLVGYHDTGDNLYFMFTYKKGGRKTTAWINSSDVQLTSKISR</sequence>
<reference evidence="1 2" key="1">
    <citation type="submission" date="2023-04" db="EMBL/GenBank/DDBJ databases">
        <title>Lysobacter sp. strain UC isolated from soil sample.</title>
        <authorList>
            <person name="Choksket S."/>
            <person name="Harshvardhan F."/>
            <person name="Rana R."/>
            <person name="Patil P.B."/>
            <person name="Korpole S."/>
        </authorList>
    </citation>
    <scope>NUCLEOTIDE SEQUENCE [LARGE SCALE GENOMIC DNA]</scope>
    <source>
        <strain evidence="1 2">UC</strain>
    </source>
</reference>
<dbReference type="RefSeq" id="WP_309261288.1">
    <property type="nucleotide sequence ID" value="NZ_JARUHG010000001.1"/>
</dbReference>
<gene>
    <name evidence="1" type="ORF">P8609_03990</name>
</gene>
<dbReference type="EMBL" id="JARUHG010000001">
    <property type="protein sequence ID" value="MDR0182131.1"/>
    <property type="molecule type" value="Genomic_DNA"/>
</dbReference>
<keyword evidence="2" id="KW-1185">Reference proteome</keyword>
<evidence type="ECO:0000313" key="1">
    <source>
        <dbReference type="EMBL" id="MDR0182131.1"/>
    </source>
</evidence>
<protein>
    <recommendedName>
        <fullName evidence="3">SH3 domain-containing protein</fullName>
    </recommendedName>
</protein>